<dbReference type="InterPro" id="IPR018392">
    <property type="entry name" value="LysM"/>
</dbReference>
<dbReference type="InterPro" id="IPR036779">
    <property type="entry name" value="LysM_dom_sf"/>
</dbReference>
<evidence type="ECO:0000313" key="3">
    <source>
        <dbReference type="Proteomes" id="UP000317835"/>
    </source>
</evidence>
<dbReference type="SMART" id="SM00257">
    <property type="entry name" value="LysM"/>
    <property type="match status" value="1"/>
</dbReference>
<evidence type="ECO:0000313" key="2">
    <source>
        <dbReference type="EMBL" id="QDV33753.1"/>
    </source>
</evidence>
<protein>
    <submittedName>
        <fullName evidence="2">LysM domain protein</fullName>
    </submittedName>
</protein>
<dbReference type="EMBL" id="CP036426">
    <property type="protein sequence ID" value="QDV33753.1"/>
    <property type="molecule type" value="Genomic_DNA"/>
</dbReference>
<dbReference type="AlphaFoldDB" id="A0A518GYX2"/>
<organism evidence="2 3">
    <name type="scientific">Tautonia plasticadhaerens</name>
    <dbReference type="NCBI Taxonomy" id="2527974"/>
    <lineage>
        <taxon>Bacteria</taxon>
        <taxon>Pseudomonadati</taxon>
        <taxon>Planctomycetota</taxon>
        <taxon>Planctomycetia</taxon>
        <taxon>Isosphaerales</taxon>
        <taxon>Isosphaeraceae</taxon>
        <taxon>Tautonia</taxon>
    </lineage>
</organism>
<gene>
    <name evidence="2" type="ORF">ElP_16320</name>
</gene>
<dbReference type="Gene3D" id="3.10.350.10">
    <property type="entry name" value="LysM domain"/>
    <property type="match status" value="1"/>
</dbReference>
<keyword evidence="3" id="KW-1185">Reference proteome</keyword>
<dbReference type="PROSITE" id="PS51782">
    <property type="entry name" value="LYSM"/>
    <property type="match status" value="1"/>
</dbReference>
<accession>A0A518GYX2</accession>
<reference evidence="2 3" key="1">
    <citation type="submission" date="2019-02" db="EMBL/GenBank/DDBJ databases">
        <title>Deep-cultivation of Planctomycetes and their phenomic and genomic characterization uncovers novel biology.</title>
        <authorList>
            <person name="Wiegand S."/>
            <person name="Jogler M."/>
            <person name="Boedeker C."/>
            <person name="Pinto D."/>
            <person name="Vollmers J."/>
            <person name="Rivas-Marin E."/>
            <person name="Kohn T."/>
            <person name="Peeters S.H."/>
            <person name="Heuer A."/>
            <person name="Rast P."/>
            <person name="Oberbeckmann S."/>
            <person name="Bunk B."/>
            <person name="Jeske O."/>
            <person name="Meyerdierks A."/>
            <person name="Storesund J.E."/>
            <person name="Kallscheuer N."/>
            <person name="Luecker S."/>
            <person name="Lage O.M."/>
            <person name="Pohl T."/>
            <person name="Merkel B.J."/>
            <person name="Hornburger P."/>
            <person name="Mueller R.-W."/>
            <person name="Bruemmer F."/>
            <person name="Labrenz M."/>
            <person name="Spormann A.M."/>
            <person name="Op den Camp H."/>
            <person name="Overmann J."/>
            <person name="Amann R."/>
            <person name="Jetten M.S.M."/>
            <person name="Mascher T."/>
            <person name="Medema M.H."/>
            <person name="Devos D.P."/>
            <person name="Kaster A.-K."/>
            <person name="Ovreas L."/>
            <person name="Rohde M."/>
            <person name="Galperin M.Y."/>
            <person name="Jogler C."/>
        </authorList>
    </citation>
    <scope>NUCLEOTIDE SEQUENCE [LARGE SCALE GENOMIC DNA]</scope>
    <source>
        <strain evidence="2 3">ElP</strain>
    </source>
</reference>
<evidence type="ECO:0000259" key="1">
    <source>
        <dbReference type="PROSITE" id="PS51782"/>
    </source>
</evidence>
<dbReference type="OrthoDB" id="370541at2"/>
<dbReference type="Proteomes" id="UP000317835">
    <property type="component" value="Chromosome"/>
</dbReference>
<dbReference type="RefSeq" id="WP_145268117.1">
    <property type="nucleotide sequence ID" value="NZ_CP036426.1"/>
</dbReference>
<name>A0A518GYX2_9BACT</name>
<feature type="domain" description="LysM" evidence="1">
    <location>
        <begin position="20"/>
        <end position="72"/>
    </location>
</feature>
<dbReference type="KEGG" id="tpla:ElP_16320"/>
<sequence length="313" mass="33987">MIRLSECVVIANDAPTTLPALYVVKSGDTLTAIARRNGYGSWRDIYQHPDNSPFRAKRPNPDKIFPGDELVLPGRPLTHEELAALGASGGGGGGGLHLLHLPMSLRLNNSAPLNLTQGRGTSDQFATDYVHPGNVKIRLTLFWLSNCVSPDTSTAALLTKAEALFKTHGLGLDILPSRARTAEHTIPVSADPILPEQYNSVRLEAGKRFDDQKSPGKKQRLPVFFGEFKYPAKGVTVVPAPPSGSPWLPYCIVSGVLSADHATLAHEIVHASGIGPHVIAKDFPKNILTDLSDNREEFWKMQVQSVANAYFCR</sequence>
<dbReference type="CDD" id="cd00118">
    <property type="entry name" value="LysM"/>
    <property type="match status" value="1"/>
</dbReference>
<dbReference type="Pfam" id="PF01476">
    <property type="entry name" value="LysM"/>
    <property type="match status" value="1"/>
</dbReference>
<proteinExistence type="predicted"/>